<dbReference type="Proteomes" id="UP000255460">
    <property type="component" value="Unassembled WGS sequence"/>
</dbReference>
<name>A0A376KXA1_ECOLX</name>
<evidence type="ECO:0000313" key="1">
    <source>
        <dbReference type="EMBL" id="STE87259.1"/>
    </source>
</evidence>
<gene>
    <name evidence="1" type="ORF">NCTC10418_04920</name>
</gene>
<accession>A0A376KXA1</accession>
<dbReference type="EMBL" id="UFZQ01000001">
    <property type="protein sequence ID" value="STE87259.1"/>
    <property type="molecule type" value="Genomic_DNA"/>
</dbReference>
<protein>
    <submittedName>
        <fullName evidence="1">Uncharacterized protein</fullName>
    </submittedName>
</protein>
<organism evidence="1 2">
    <name type="scientific">Escherichia coli</name>
    <dbReference type="NCBI Taxonomy" id="562"/>
    <lineage>
        <taxon>Bacteria</taxon>
        <taxon>Pseudomonadati</taxon>
        <taxon>Pseudomonadota</taxon>
        <taxon>Gammaproteobacteria</taxon>
        <taxon>Enterobacterales</taxon>
        <taxon>Enterobacteriaceae</taxon>
        <taxon>Escherichia</taxon>
    </lineage>
</organism>
<proteinExistence type="predicted"/>
<dbReference type="AlphaFoldDB" id="A0A376KXA1"/>
<evidence type="ECO:0000313" key="2">
    <source>
        <dbReference type="Proteomes" id="UP000255460"/>
    </source>
</evidence>
<sequence>METRKLQRILFVQRILITFKARRVDRQWIDYIAFWQFPGSGNVSQRLRINLNFAPMAWSVDLPEDLHGKLYKQRGALVGRAF</sequence>
<reference evidence="1 2" key="1">
    <citation type="submission" date="2018-06" db="EMBL/GenBank/DDBJ databases">
        <authorList>
            <consortium name="Pathogen Informatics"/>
            <person name="Doyle S."/>
        </authorList>
    </citation>
    <scope>NUCLEOTIDE SEQUENCE [LARGE SCALE GENOMIC DNA]</scope>
    <source>
        <strain evidence="1 2">NCTC10418</strain>
    </source>
</reference>